<feature type="domain" description="Smf/DprA SLOG" evidence="3">
    <location>
        <begin position="79"/>
        <end position="286"/>
    </location>
</feature>
<sequence length="369" mass="38946">MQRANLSPKQRVAWLRLIRSDNVGPSTFRALINRFGGAEAALDALPHLAQRGGGRTIRIPSQGEAEDEMAGIDKMGARLVAVTDPDYPPHLKHVAGPPPLLTVMGDAILGAPRTVGIVGARNASAAGRRMAQMLANDLGTGGYVVVSGLARGIDAAAHKAALASGTIAVMAGGLDRLYPPENIDLAQAIVDQGGALVTEMPLGWEPRARDFPRRNRLVAGISLGVVIVEAAKRSGSLITARLALEQDREVFAVPGSPLDPRAEGGNHLIQQGAKLVTCARDIVSELTHADPSRLPLFETREPEDAHPVDNEPTDDERGRLIEALSHAPTASDVLIEATGIAAGAMQIMLLELELAGRIERTGQLFALRG</sequence>
<feature type="compositionally biased region" description="Basic and acidic residues" evidence="2">
    <location>
        <begin position="298"/>
        <end position="315"/>
    </location>
</feature>
<dbReference type="InterPro" id="IPR041614">
    <property type="entry name" value="DprA_WH"/>
</dbReference>
<dbReference type="NCBIfam" id="TIGR00732">
    <property type="entry name" value="dprA"/>
    <property type="match status" value="1"/>
</dbReference>
<evidence type="ECO:0000313" key="5">
    <source>
        <dbReference type="EMBL" id="SDG78761.1"/>
    </source>
</evidence>
<dbReference type="Proteomes" id="UP000199495">
    <property type="component" value="Unassembled WGS sequence"/>
</dbReference>
<feature type="region of interest" description="Disordered" evidence="2">
    <location>
        <begin position="293"/>
        <end position="315"/>
    </location>
</feature>
<evidence type="ECO:0000313" key="6">
    <source>
        <dbReference type="Proteomes" id="UP000199495"/>
    </source>
</evidence>
<dbReference type="Gene3D" id="1.10.10.10">
    <property type="entry name" value="Winged helix-like DNA-binding domain superfamily/Winged helix DNA-binding domain"/>
    <property type="match status" value="1"/>
</dbReference>
<proteinExistence type="inferred from homology"/>
<dbReference type="Gene3D" id="3.40.50.450">
    <property type="match status" value="1"/>
</dbReference>
<dbReference type="SUPFAM" id="SSF102405">
    <property type="entry name" value="MCP/YpsA-like"/>
    <property type="match status" value="1"/>
</dbReference>
<evidence type="ECO:0000259" key="4">
    <source>
        <dbReference type="Pfam" id="PF17782"/>
    </source>
</evidence>
<dbReference type="GO" id="GO:0009294">
    <property type="term" value="P:DNA-mediated transformation"/>
    <property type="evidence" value="ECO:0007669"/>
    <property type="project" value="InterPro"/>
</dbReference>
<dbReference type="AlphaFoldDB" id="A0A1G7X3M7"/>
<dbReference type="InterPro" id="IPR003488">
    <property type="entry name" value="DprA"/>
</dbReference>
<dbReference type="InterPro" id="IPR036388">
    <property type="entry name" value="WH-like_DNA-bd_sf"/>
</dbReference>
<dbReference type="InterPro" id="IPR057666">
    <property type="entry name" value="DrpA_SLOG"/>
</dbReference>
<dbReference type="OrthoDB" id="9785707at2"/>
<dbReference type="EMBL" id="FNCS01000008">
    <property type="protein sequence ID" value="SDG78761.1"/>
    <property type="molecule type" value="Genomic_DNA"/>
</dbReference>
<comment type="similarity">
    <text evidence="1">Belongs to the DprA/Smf family.</text>
</comment>
<keyword evidence="6" id="KW-1185">Reference proteome</keyword>
<organism evidence="5 6">
    <name type="scientific">Pelagibacterium luteolum</name>
    <dbReference type="NCBI Taxonomy" id="440168"/>
    <lineage>
        <taxon>Bacteria</taxon>
        <taxon>Pseudomonadati</taxon>
        <taxon>Pseudomonadota</taxon>
        <taxon>Alphaproteobacteria</taxon>
        <taxon>Hyphomicrobiales</taxon>
        <taxon>Devosiaceae</taxon>
        <taxon>Pelagibacterium</taxon>
    </lineage>
</organism>
<dbReference type="Pfam" id="PF02481">
    <property type="entry name" value="DNA_processg_A"/>
    <property type="match status" value="1"/>
</dbReference>
<reference evidence="5 6" key="1">
    <citation type="submission" date="2016-10" db="EMBL/GenBank/DDBJ databases">
        <authorList>
            <person name="de Groot N.N."/>
        </authorList>
    </citation>
    <scope>NUCLEOTIDE SEQUENCE [LARGE SCALE GENOMIC DNA]</scope>
    <source>
        <strain evidence="5 6">CGMCC 1.10267</strain>
    </source>
</reference>
<evidence type="ECO:0000256" key="2">
    <source>
        <dbReference type="SAM" id="MobiDB-lite"/>
    </source>
</evidence>
<evidence type="ECO:0000256" key="1">
    <source>
        <dbReference type="ARBA" id="ARBA00006525"/>
    </source>
</evidence>
<dbReference type="PANTHER" id="PTHR43022">
    <property type="entry name" value="PROTEIN SMF"/>
    <property type="match status" value="1"/>
</dbReference>
<name>A0A1G7X3M7_9HYPH</name>
<dbReference type="Pfam" id="PF21102">
    <property type="entry name" value="DprA_N"/>
    <property type="match status" value="1"/>
</dbReference>
<dbReference type="PANTHER" id="PTHR43022:SF1">
    <property type="entry name" value="PROTEIN SMF"/>
    <property type="match status" value="1"/>
</dbReference>
<feature type="domain" description="DprA winged helix" evidence="4">
    <location>
        <begin position="307"/>
        <end position="361"/>
    </location>
</feature>
<dbReference type="STRING" id="440168.SAMN04487974_10885"/>
<dbReference type="RefSeq" id="WP_090597212.1">
    <property type="nucleotide sequence ID" value="NZ_FNCS01000008.1"/>
</dbReference>
<gene>
    <name evidence="5" type="ORF">SAMN04487974_10885</name>
</gene>
<protein>
    <submittedName>
        <fullName evidence="5">DNA processing protein</fullName>
    </submittedName>
</protein>
<evidence type="ECO:0000259" key="3">
    <source>
        <dbReference type="Pfam" id="PF02481"/>
    </source>
</evidence>
<accession>A0A1G7X3M7</accession>
<dbReference type="Pfam" id="PF17782">
    <property type="entry name" value="WHD_DprA"/>
    <property type="match status" value="1"/>
</dbReference>